<evidence type="ECO:0000313" key="2">
    <source>
        <dbReference type="Proteomes" id="UP000274920"/>
    </source>
</evidence>
<dbReference type="EMBL" id="RHJS01000002">
    <property type="protein sequence ID" value="RRK34691.1"/>
    <property type="molecule type" value="Genomic_DNA"/>
</dbReference>
<comment type="caution">
    <text evidence="1">The sequence shown here is derived from an EMBL/GenBank/DDBJ whole genome shotgun (WGS) entry which is preliminary data.</text>
</comment>
<organism evidence="1 2">
    <name type="scientific">Schaedlerella arabinosiphila</name>
    <dbReference type="NCBI Taxonomy" id="2044587"/>
    <lineage>
        <taxon>Bacteria</taxon>
        <taxon>Bacillati</taxon>
        <taxon>Bacillota</taxon>
        <taxon>Clostridia</taxon>
        <taxon>Lachnospirales</taxon>
        <taxon>Lachnospiraceae</taxon>
        <taxon>Schaedlerella</taxon>
    </lineage>
</organism>
<dbReference type="SUPFAM" id="SSF55729">
    <property type="entry name" value="Acyl-CoA N-acyltransferases (Nat)"/>
    <property type="match status" value="1"/>
</dbReference>
<dbReference type="Proteomes" id="UP000274920">
    <property type="component" value="Unassembled WGS sequence"/>
</dbReference>
<name>A0A426DPR4_9FIRM</name>
<dbReference type="InterPro" id="IPR016181">
    <property type="entry name" value="Acyl_CoA_acyltransferase"/>
</dbReference>
<reference evidence="1" key="1">
    <citation type="submission" date="2018-10" db="EMBL/GenBank/DDBJ databases">
        <title>Schaedlerella arabinophila gen. nov. sp. nov., isolated from the mouse intestinal tract and comparative analysis with the genome of the closely related altered Schaedler flora strain ASF502.</title>
        <authorList>
            <person name="Miyake S."/>
            <person name="Soh M."/>
            <person name="Seedorf H."/>
        </authorList>
    </citation>
    <scope>NUCLEOTIDE SEQUENCE [LARGE SCALE GENOMIC DNA]</scope>
    <source>
        <strain evidence="1">DSM 106076</strain>
    </source>
</reference>
<accession>A0A426DPR4</accession>
<proteinExistence type="predicted"/>
<sequence>MYLEINKKIAKLKDHCRPITNGYTDDICSIVESIWEEKESFMFSYDDHGVKRLIYYASDEETLEKLLCKAGNEKGKREYVVEFLSRNVNENKEVFERAGYVGLARMMRMSTSDCGNVFDHVSMSESKIDSMGKQAGITDTEVINRKLWSVFDTRISHLVSDDELKEMIRKGEVYIHKGKMGNVDAILQTHMQPRKLYINQVFNGAEKRVIHDMLQRRIREYIQAGGKYMYAWVEKDNIASLKFHQKYGMRHDGMWDLVYASGKNNVERK</sequence>
<protein>
    <recommendedName>
        <fullName evidence="3">N-acetyltransferase domain-containing protein</fullName>
    </recommendedName>
</protein>
<dbReference type="AlphaFoldDB" id="A0A426DPR4"/>
<evidence type="ECO:0008006" key="3">
    <source>
        <dbReference type="Google" id="ProtNLM"/>
    </source>
</evidence>
<evidence type="ECO:0000313" key="1">
    <source>
        <dbReference type="EMBL" id="RRK34691.1"/>
    </source>
</evidence>
<keyword evidence="2" id="KW-1185">Reference proteome</keyword>
<gene>
    <name evidence="1" type="ORF">EBB54_27640</name>
</gene>